<dbReference type="RefSeq" id="WP_240261534.1">
    <property type="nucleotide sequence ID" value="NZ_CP092488.2"/>
</dbReference>
<keyword evidence="5 6" id="KW-0949">S-adenosyl-L-methionine</keyword>
<dbReference type="EMBL" id="CP092488">
    <property type="protein sequence ID" value="UMB69803.1"/>
    <property type="molecule type" value="Genomic_DNA"/>
</dbReference>
<proteinExistence type="inferred from homology"/>
<dbReference type="HAMAP" id="MF_00074">
    <property type="entry name" value="16SrRNA_methyltr_G"/>
    <property type="match status" value="1"/>
</dbReference>
<comment type="subcellular location">
    <subcellularLocation>
        <location evidence="6">Cytoplasm</location>
    </subcellularLocation>
</comment>
<dbReference type="EC" id="2.1.1.-" evidence="6"/>
<dbReference type="Pfam" id="PF02527">
    <property type="entry name" value="GidB"/>
    <property type="match status" value="1"/>
</dbReference>
<accession>A0ABY3VMY1</accession>
<feature type="binding site" evidence="6">
    <location>
        <begin position="133"/>
        <end position="134"/>
    </location>
    <ligand>
        <name>S-adenosyl-L-methionine</name>
        <dbReference type="ChEBI" id="CHEBI:59789"/>
    </ligand>
</feature>
<dbReference type="NCBIfam" id="TIGR00138">
    <property type="entry name" value="rsmG_gidB"/>
    <property type="match status" value="1"/>
</dbReference>
<keyword evidence="3 6" id="KW-0489">Methyltransferase</keyword>
<dbReference type="InterPro" id="IPR003682">
    <property type="entry name" value="rRNA_ssu_MeTfrase_G"/>
</dbReference>
<dbReference type="PANTHER" id="PTHR31760">
    <property type="entry name" value="S-ADENOSYL-L-METHIONINE-DEPENDENT METHYLTRANSFERASES SUPERFAMILY PROTEIN"/>
    <property type="match status" value="1"/>
</dbReference>
<evidence type="ECO:0000256" key="3">
    <source>
        <dbReference type="ARBA" id="ARBA00022603"/>
    </source>
</evidence>
<dbReference type="Proteomes" id="UP001055336">
    <property type="component" value="Chromosome"/>
</dbReference>
<comment type="similarity">
    <text evidence="6">Belongs to the methyltransferase superfamily. RNA methyltransferase RsmG family.</text>
</comment>
<keyword evidence="8" id="KW-1185">Reference proteome</keyword>
<feature type="binding site" evidence="6">
    <location>
        <position position="151"/>
    </location>
    <ligand>
        <name>S-adenosyl-L-methionine</name>
        <dbReference type="ChEBI" id="CHEBI:59789"/>
    </ligand>
</feature>
<evidence type="ECO:0000256" key="5">
    <source>
        <dbReference type="ARBA" id="ARBA00022691"/>
    </source>
</evidence>
<feature type="binding site" evidence="6">
    <location>
        <position position="83"/>
    </location>
    <ligand>
        <name>S-adenosyl-L-methionine</name>
        <dbReference type="ChEBI" id="CHEBI:59789"/>
    </ligand>
</feature>
<keyword evidence="2 6" id="KW-0698">rRNA processing</keyword>
<dbReference type="PANTHER" id="PTHR31760:SF0">
    <property type="entry name" value="S-ADENOSYL-L-METHIONINE-DEPENDENT METHYLTRANSFERASES SUPERFAMILY PROTEIN"/>
    <property type="match status" value="1"/>
</dbReference>
<protein>
    <recommendedName>
        <fullName evidence="6">Ribosomal RNA small subunit methyltransferase G</fullName>
        <ecNumber evidence="6">2.1.1.-</ecNumber>
    </recommendedName>
    <alternativeName>
        <fullName evidence="6">16S rRNA 7-methylguanosine methyltransferase</fullName>
        <shortName evidence="6">16S rRNA m7G methyltransferase</shortName>
    </alternativeName>
</protein>
<reference evidence="7" key="1">
    <citation type="submission" date="2022-08" db="EMBL/GenBank/DDBJ databases">
        <title>Whole genome sequencing of non-tuberculosis mycobacteria type-strains.</title>
        <authorList>
            <person name="Igarashi Y."/>
            <person name="Osugi A."/>
            <person name="Mitarai S."/>
        </authorList>
    </citation>
    <scope>NUCLEOTIDE SEQUENCE</scope>
    <source>
        <strain evidence="7">DSM 45127</strain>
    </source>
</reference>
<keyword evidence="4 6" id="KW-0808">Transferase</keyword>
<keyword evidence="1 6" id="KW-0963">Cytoplasm</keyword>
<evidence type="ECO:0000256" key="2">
    <source>
        <dbReference type="ARBA" id="ARBA00022552"/>
    </source>
</evidence>
<evidence type="ECO:0000313" key="7">
    <source>
        <dbReference type="EMBL" id="UMB69803.1"/>
    </source>
</evidence>
<dbReference type="InterPro" id="IPR029063">
    <property type="entry name" value="SAM-dependent_MTases_sf"/>
</dbReference>
<name>A0ABY3VMY1_9MYCO</name>
<organism evidence="7 8">
    <name type="scientific">Mycobacterium paraterrae</name>
    <dbReference type="NCBI Taxonomy" id="577492"/>
    <lineage>
        <taxon>Bacteria</taxon>
        <taxon>Bacillati</taxon>
        <taxon>Actinomycetota</taxon>
        <taxon>Actinomycetes</taxon>
        <taxon>Mycobacteriales</taxon>
        <taxon>Mycobacteriaceae</taxon>
        <taxon>Mycobacterium</taxon>
    </lineage>
</organism>
<evidence type="ECO:0000256" key="1">
    <source>
        <dbReference type="ARBA" id="ARBA00022490"/>
    </source>
</evidence>
<evidence type="ECO:0000256" key="4">
    <source>
        <dbReference type="ARBA" id="ARBA00022679"/>
    </source>
</evidence>
<dbReference type="GO" id="GO:0032259">
    <property type="term" value="P:methylation"/>
    <property type="evidence" value="ECO:0007669"/>
    <property type="project" value="UniProtKB-KW"/>
</dbReference>
<evidence type="ECO:0000313" key="8">
    <source>
        <dbReference type="Proteomes" id="UP001055336"/>
    </source>
</evidence>
<evidence type="ECO:0000256" key="6">
    <source>
        <dbReference type="HAMAP-Rule" id="MF_00074"/>
    </source>
</evidence>
<feature type="binding site" evidence="6">
    <location>
        <position position="88"/>
    </location>
    <ligand>
        <name>S-adenosyl-L-methionine</name>
        <dbReference type="ChEBI" id="CHEBI:59789"/>
    </ligand>
</feature>
<comment type="caution">
    <text evidence="6">Lacks conserved residue(s) required for the propagation of feature annotation.</text>
</comment>
<sequence>MFHVKHVDPPDGATPLVPPAAAAAVFGERLPFAVRYAEILASLGVEWGLLGPREVDRIWDRHLLNCAVVAELVEPGDRVVDIGSGAGLPGLPLAIAKPGLRVVLVESLLRRAEFLRLVVDELGLDVEVVRGRAEDADARAAAGGADAVTSRAVASLDKLARWSLPLLRDGGRLLAIKGERAGAEVCEHQRVLTKLGAPDARVVECGVGLLTPPTTVVVAQRQKPASFRNSTRRRSSRESQ</sequence>
<gene>
    <name evidence="6 7" type="primary">rsmG</name>
    <name evidence="7" type="ORF">MKK62_26340</name>
</gene>
<dbReference type="GO" id="GO:0008168">
    <property type="term" value="F:methyltransferase activity"/>
    <property type="evidence" value="ECO:0007669"/>
    <property type="project" value="UniProtKB-KW"/>
</dbReference>
<dbReference type="Gene3D" id="3.40.50.150">
    <property type="entry name" value="Vaccinia Virus protein VP39"/>
    <property type="match status" value="1"/>
</dbReference>
<comment type="function">
    <text evidence="6">Specifically methylates the N7 position of a guanine in 16S rRNA.</text>
</comment>
<dbReference type="SUPFAM" id="SSF53335">
    <property type="entry name" value="S-adenosyl-L-methionine-dependent methyltransferases"/>
    <property type="match status" value="1"/>
</dbReference>